<name>A0A7E4V368_PANRE</name>
<sequence length="313" mass="35575">MLPSYQPKVAKSFSSTVCVNIPFVDGKFNRDDITEVRTAANASLFQVDWRLRYKFDANGLGLYILPITSEKTLSVTLCVSIEDTSIEKNFTHIAVPNSSYDYIGHMFNNDESPQQDIKLRCHIVFQVVTANTIAAGPLSLNVFEYFGDCQNKNTDAEIHVADKVIYIHRGYFCMISPVFHAMFNHDTEEKRTGIIRIKDMDFTTIQNAVNFCYGQPLKDATTSDVVNVQTFGDKYDIKMIAKVVGEWILAAVNPFNFCVIYNYAWASPNGTLKAKCEKYYFDNVAIIALTPEFCELEKKVQRTLIQSCRSFKK</sequence>
<dbReference type="InterPro" id="IPR000210">
    <property type="entry name" value="BTB/POZ_dom"/>
</dbReference>
<dbReference type="Gene3D" id="3.30.710.10">
    <property type="entry name" value="Potassium Channel Kv1.1, Chain A"/>
    <property type="match status" value="1"/>
</dbReference>
<dbReference type="Pfam" id="PF00651">
    <property type="entry name" value="BTB"/>
    <property type="match status" value="1"/>
</dbReference>
<evidence type="ECO:0000313" key="3">
    <source>
        <dbReference type="WBParaSite" id="Pan_g16035.t1"/>
    </source>
</evidence>
<organism evidence="2 3">
    <name type="scientific">Panagrellus redivivus</name>
    <name type="common">Microworm</name>
    <dbReference type="NCBI Taxonomy" id="6233"/>
    <lineage>
        <taxon>Eukaryota</taxon>
        <taxon>Metazoa</taxon>
        <taxon>Ecdysozoa</taxon>
        <taxon>Nematoda</taxon>
        <taxon>Chromadorea</taxon>
        <taxon>Rhabditida</taxon>
        <taxon>Tylenchina</taxon>
        <taxon>Panagrolaimomorpha</taxon>
        <taxon>Panagrolaimoidea</taxon>
        <taxon>Panagrolaimidae</taxon>
        <taxon>Panagrellus</taxon>
    </lineage>
</organism>
<dbReference type="SMART" id="SM00225">
    <property type="entry name" value="BTB"/>
    <property type="match status" value="1"/>
</dbReference>
<evidence type="ECO:0000259" key="1">
    <source>
        <dbReference type="PROSITE" id="PS50097"/>
    </source>
</evidence>
<keyword evidence="2" id="KW-1185">Reference proteome</keyword>
<dbReference type="InterPro" id="IPR044714">
    <property type="entry name" value="AtSIBP1-like"/>
</dbReference>
<reference evidence="2" key="1">
    <citation type="journal article" date="2013" name="Genetics">
        <title>The draft genome and transcriptome of Panagrellus redivivus are shaped by the harsh demands of a free-living lifestyle.</title>
        <authorList>
            <person name="Srinivasan J."/>
            <person name="Dillman A.R."/>
            <person name="Macchietto M.G."/>
            <person name="Heikkinen L."/>
            <person name="Lakso M."/>
            <person name="Fracchia K.M."/>
            <person name="Antoshechkin I."/>
            <person name="Mortazavi A."/>
            <person name="Wong G."/>
            <person name="Sternberg P.W."/>
        </authorList>
    </citation>
    <scope>NUCLEOTIDE SEQUENCE [LARGE SCALE GENOMIC DNA]</scope>
    <source>
        <strain evidence="2">MT8872</strain>
    </source>
</reference>
<accession>A0A7E4V368</accession>
<dbReference type="CDD" id="cd18186">
    <property type="entry name" value="BTB_POZ_ZBTB_KLHL-like"/>
    <property type="match status" value="1"/>
</dbReference>
<dbReference type="CDD" id="cd14733">
    <property type="entry name" value="BACK"/>
    <property type="match status" value="1"/>
</dbReference>
<proteinExistence type="predicted"/>
<dbReference type="AlphaFoldDB" id="A0A7E4V368"/>
<protein>
    <submittedName>
        <fullName evidence="3">BTB domain-containing protein</fullName>
    </submittedName>
</protein>
<reference evidence="3" key="2">
    <citation type="submission" date="2020-10" db="UniProtKB">
        <authorList>
            <consortium name="WormBaseParasite"/>
        </authorList>
    </citation>
    <scope>IDENTIFICATION</scope>
</reference>
<dbReference type="Proteomes" id="UP000492821">
    <property type="component" value="Unassembled WGS sequence"/>
</dbReference>
<evidence type="ECO:0000313" key="2">
    <source>
        <dbReference type="Proteomes" id="UP000492821"/>
    </source>
</evidence>
<dbReference type="WBParaSite" id="Pan_g16035.t1">
    <property type="protein sequence ID" value="Pan_g16035.t1"/>
    <property type="gene ID" value="Pan_g16035"/>
</dbReference>
<dbReference type="SUPFAM" id="SSF54695">
    <property type="entry name" value="POZ domain"/>
    <property type="match status" value="1"/>
</dbReference>
<dbReference type="PROSITE" id="PS50097">
    <property type="entry name" value="BTB"/>
    <property type="match status" value="1"/>
</dbReference>
<dbReference type="PANTHER" id="PTHR46672:SF1">
    <property type="entry name" value="OS08G0103600 PROTEIN"/>
    <property type="match status" value="1"/>
</dbReference>
<feature type="domain" description="BTB" evidence="1">
    <location>
        <begin position="154"/>
        <end position="213"/>
    </location>
</feature>
<dbReference type="PANTHER" id="PTHR46672">
    <property type="entry name" value="OS08G0495500 PROTEIN-RELATED"/>
    <property type="match status" value="1"/>
</dbReference>
<dbReference type="InterPro" id="IPR011333">
    <property type="entry name" value="SKP1/BTB/POZ_sf"/>
</dbReference>